<dbReference type="Gene3D" id="3.40.50.2300">
    <property type="match status" value="1"/>
</dbReference>
<protein>
    <submittedName>
        <fullName evidence="1">Amino acid ABC transporter substrate-binding protein</fullName>
    </submittedName>
</protein>
<evidence type="ECO:0000313" key="2">
    <source>
        <dbReference type="Proteomes" id="UP000298111"/>
    </source>
</evidence>
<organism evidence="1 2">
    <name type="scientific">Streptomyces albus</name>
    <dbReference type="NCBI Taxonomy" id="1888"/>
    <lineage>
        <taxon>Bacteria</taxon>
        <taxon>Bacillati</taxon>
        <taxon>Actinomycetota</taxon>
        <taxon>Actinomycetes</taxon>
        <taxon>Kitasatosporales</taxon>
        <taxon>Streptomycetaceae</taxon>
        <taxon>Streptomyces</taxon>
    </lineage>
</organism>
<name>A0A6C1C912_9ACTN</name>
<dbReference type="Proteomes" id="UP000298111">
    <property type="component" value="Unassembled WGS sequence"/>
</dbReference>
<reference evidence="1 2" key="1">
    <citation type="submission" date="2018-10" db="EMBL/GenBank/DDBJ databases">
        <title>Isolation of pseudouridimycin from Streptomyces albus DSM 40763.</title>
        <authorList>
            <person name="Rosenqvist P."/>
            <person name="Metsae-Ketelae M."/>
            <person name="Virta P."/>
        </authorList>
    </citation>
    <scope>NUCLEOTIDE SEQUENCE [LARGE SCALE GENOMIC DNA]</scope>
    <source>
        <strain evidence="1 2">DSM 40763</strain>
    </source>
</reference>
<dbReference type="AlphaFoldDB" id="A0A6C1C912"/>
<accession>A0A6C1C912</accession>
<proteinExistence type="predicted"/>
<comment type="caution">
    <text evidence="1">The sequence shown here is derived from an EMBL/GenBank/DDBJ whole genome shotgun (WGS) entry which is preliminary data.</text>
</comment>
<evidence type="ECO:0000313" key="1">
    <source>
        <dbReference type="EMBL" id="TGG86571.1"/>
    </source>
</evidence>
<gene>
    <name evidence="1" type="ORF">D8771_07720</name>
</gene>
<dbReference type="SUPFAM" id="SSF53822">
    <property type="entry name" value="Periplasmic binding protein-like I"/>
    <property type="match status" value="1"/>
</dbReference>
<sequence>MRQRIRHVWRPLWRRAVLTGRPMWQRILCALLVAGAVTVFFWKVWPVIRAPETCASGVERSGGECIGVNADGYDFGTAEITDVARAIADENARIRDEPHVTVAMVLPLQSDDAATRRQMRSDLQGAYLGQRQANRGKGEPPKIRLVLANPGRGYGQHEKVVTRLLEMADSSGDRLRAATGFNLSLHETRDAIARLTRHRVPVLASRISSDTITNVDSPDGTVKPLFPGLARILPTNHDAADALADFHGGRQDEKTVLVFDKRSGDSYNQSLAKAFSGIEEEGPPGPRAMSFESPGIDRKGGTGNQFTDLAHNICDSAAETVYFAGRSLHLRMFALKLAQTPCKDRHYTVVSGSDAASLRQAMSADDWEQLRGRGGMPKVTVRYAAPAHPDAWRRTLAEWDAKWKARHHRTPTDEDRPAYLTEPRDALRTLEERIEEVRRDGVRLGGRPDLEDSRTILVYDGLVTIGEALHQAQGGASTVPGRERVGQQWALLQSRHRVRGASGWICLTNGGNPYDKPVSVVELDPAPGRNTGGRLKFVGLGWPTGREQPENCVIPGDPR</sequence>
<dbReference type="EMBL" id="RCIY01000040">
    <property type="protein sequence ID" value="TGG86571.1"/>
    <property type="molecule type" value="Genomic_DNA"/>
</dbReference>
<dbReference type="InterPro" id="IPR028082">
    <property type="entry name" value="Peripla_BP_I"/>
</dbReference>